<dbReference type="InterPro" id="IPR001810">
    <property type="entry name" value="F-box_dom"/>
</dbReference>
<dbReference type="SUPFAM" id="SSF81383">
    <property type="entry name" value="F-box domain"/>
    <property type="match status" value="1"/>
</dbReference>
<name>A0A6P8C609_PUNGR</name>
<organism evidence="3 4">
    <name type="scientific">Punica granatum</name>
    <name type="common">Pomegranate</name>
    <dbReference type="NCBI Taxonomy" id="22663"/>
    <lineage>
        <taxon>Eukaryota</taxon>
        <taxon>Viridiplantae</taxon>
        <taxon>Streptophyta</taxon>
        <taxon>Embryophyta</taxon>
        <taxon>Tracheophyta</taxon>
        <taxon>Spermatophyta</taxon>
        <taxon>Magnoliopsida</taxon>
        <taxon>eudicotyledons</taxon>
        <taxon>Gunneridae</taxon>
        <taxon>Pentapetalae</taxon>
        <taxon>rosids</taxon>
        <taxon>malvids</taxon>
        <taxon>Myrtales</taxon>
        <taxon>Lythraceae</taxon>
        <taxon>Punica</taxon>
    </lineage>
</organism>
<evidence type="ECO:0000313" key="4">
    <source>
        <dbReference type="RefSeq" id="XP_031378957.1"/>
    </source>
</evidence>
<dbReference type="CDD" id="cd22160">
    <property type="entry name" value="F-box_AtFBL13-like"/>
    <property type="match status" value="1"/>
</dbReference>
<gene>
    <name evidence="4" type="primary">LOC116194313</name>
</gene>
<dbReference type="AlphaFoldDB" id="A0A6P8C609"/>
<dbReference type="Pfam" id="PF00646">
    <property type="entry name" value="F-box"/>
    <property type="match status" value="1"/>
</dbReference>
<dbReference type="Pfam" id="PF23622">
    <property type="entry name" value="LRR_At1g61320_AtMIF1"/>
    <property type="match status" value="1"/>
</dbReference>
<dbReference type="InterPro" id="IPR055357">
    <property type="entry name" value="LRR_At1g61320_AtMIF1"/>
</dbReference>
<protein>
    <submittedName>
        <fullName evidence="4">F-box/LRR-repeat protein At3g03360-like isoform X1</fullName>
    </submittedName>
</protein>
<dbReference type="Gene3D" id="3.80.10.10">
    <property type="entry name" value="Ribonuclease Inhibitor"/>
    <property type="match status" value="1"/>
</dbReference>
<dbReference type="SUPFAM" id="SSF52047">
    <property type="entry name" value="RNI-like"/>
    <property type="match status" value="1"/>
</dbReference>
<reference evidence="4" key="2">
    <citation type="submission" date="2025-08" db="UniProtKB">
        <authorList>
            <consortium name="RefSeq"/>
        </authorList>
    </citation>
    <scope>IDENTIFICATION</scope>
    <source>
        <tissue evidence="4">Leaf</tissue>
    </source>
</reference>
<dbReference type="InterPro" id="IPR036047">
    <property type="entry name" value="F-box-like_dom_sf"/>
</dbReference>
<feature type="domain" description="At1g61320/AtMIF1 LRR" evidence="2">
    <location>
        <begin position="162"/>
        <end position="405"/>
    </location>
</feature>
<feature type="domain" description="F-box" evidence="1">
    <location>
        <begin position="17"/>
        <end position="52"/>
    </location>
</feature>
<keyword evidence="3" id="KW-1185">Reference proteome</keyword>
<reference evidence="3" key="1">
    <citation type="journal article" date="2020" name="Plant Biotechnol. J.">
        <title>The pomegranate (Punica granatum L.) draft genome dissects genetic divergence between soft- and hard-seeded cultivars.</title>
        <authorList>
            <person name="Luo X."/>
            <person name="Li H."/>
            <person name="Wu Z."/>
            <person name="Yao W."/>
            <person name="Zhao P."/>
            <person name="Cao D."/>
            <person name="Yu H."/>
            <person name="Li K."/>
            <person name="Poudel K."/>
            <person name="Zhao D."/>
            <person name="Zhang F."/>
            <person name="Xia X."/>
            <person name="Chen L."/>
            <person name="Wang Q."/>
            <person name="Jing D."/>
            <person name="Cao S."/>
        </authorList>
    </citation>
    <scope>NUCLEOTIDE SEQUENCE [LARGE SCALE GENOMIC DNA]</scope>
    <source>
        <strain evidence="3">cv. Tunisia</strain>
    </source>
</reference>
<accession>A0A6P8C609</accession>
<evidence type="ECO:0000313" key="3">
    <source>
        <dbReference type="Proteomes" id="UP000515151"/>
    </source>
</evidence>
<dbReference type="RefSeq" id="XP_031378957.1">
    <property type="nucleotide sequence ID" value="XM_031523097.1"/>
</dbReference>
<dbReference type="Proteomes" id="UP000515151">
    <property type="component" value="Chromosome 2"/>
</dbReference>
<sequence length="446" mass="51317">MAIESKLSRCSDTADRLSMLPDEILIRNILVLLPTEEAARTSILSRRWRSLWLYILGLDFKAPGKPVACGCRDQKQILLHEAASKYADRVNQLIGAYRGGASTLRHFCISFRFEPTFSDDVNSWLAFALGKGTELLEFAGRWDRFTKCYKFPSIEPLLSPNLRLLKCLTLKYVSISTDSLDPILLRCEFLERLHLHHLLSRTQVNVTGPMSRLKYIDISQDCYSLASIIISAPTPDLVSLRYPSWVKISPIEHAPQLVDLVIDGCRNLERKNFELLSHPLFCYVSQLQAIDLDIPCFKKLLQWLPHFPDLSGLRHLKSTLGDDCRDMQALHGVISLIKAAPYLQHLTLDVENLREEVMIGEESADLHHKYRRVIEIIQFTGREVEFAFAAYLIKGLLSLEKLIITRRSRSSYYYKYRPAKITFEEWKRRALELKKILPLKVEVVVT</sequence>
<evidence type="ECO:0000259" key="1">
    <source>
        <dbReference type="Pfam" id="PF00646"/>
    </source>
</evidence>
<evidence type="ECO:0000259" key="2">
    <source>
        <dbReference type="Pfam" id="PF23622"/>
    </source>
</evidence>
<dbReference type="PANTHER" id="PTHR34145">
    <property type="entry name" value="OS02G0105600 PROTEIN"/>
    <property type="match status" value="1"/>
</dbReference>
<dbReference type="InterPro" id="IPR053781">
    <property type="entry name" value="F-box_AtFBL13-like"/>
</dbReference>
<dbReference type="OrthoDB" id="613853at2759"/>
<dbReference type="InterPro" id="IPR053772">
    <property type="entry name" value="At1g61320/At1g61330-like"/>
</dbReference>
<dbReference type="InterPro" id="IPR032675">
    <property type="entry name" value="LRR_dom_sf"/>
</dbReference>
<dbReference type="PANTHER" id="PTHR34145:SF68">
    <property type="entry name" value="FBD DOMAIN-CONTAINING PROTEIN"/>
    <property type="match status" value="1"/>
</dbReference>
<proteinExistence type="predicted"/>
<dbReference type="GeneID" id="116194313"/>